<evidence type="ECO:0000259" key="9">
    <source>
        <dbReference type="Pfam" id="PF01850"/>
    </source>
</evidence>
<evidence type="ECO:0000256" key="8">
    <source>
        <dbReference type="HAMAP-Rule" id="MF_00265"/>
    </source>
</evidence>
<evidence type="ECO:0000256" key="7">
    <source>
        <dbReference type="ARBA" id="ARBA00038093"/>
    </source>
</evidence>
<dbReference type="Gene3D" id="3.40.50.1010">
    <property type="entry name" value="5'-nuclease"/>
    <property type="match status" value="1"/>
</dbReference>
<dbReference type="Proteomes" id="UP001500121">
    <property type="component" value="Unassembled WGS sequence"/>
</dbReference>
<evidence type="ECO:0000256" key="5">
    <source>
        <dbReference type="ARBA" id="ARBA00022801"/>
    </source>
</evidence>
<keyword evidence="6 8" id="KW-0460">Magnesium</keyword>
<evidence type="ECO:0000256" key="2">
    <source>
        <dbReference type="ARBA" id="ARBA00022649"/>
    </source>
</evidence>
<dbReference type="Pfam" id="PF01850">
    <property type="entry name" value="PIN"/>
    <property type="match status" value="1"/>
</dbReference>
<dbReference type="HAMAP" id="MF_00265">
    <property type="entry name" value="VapC_Nob1"/>
    <property type="match status" value="1"/>
</dbReference>
<organism evidence="10 11">
    <name type="scientific">Amnibacterium soli</name>
    <dbReference type="NCBI Taxonomy" id="1282736"/>
    <lineage>
        <taxon>Bacteria</taxon>
        <taxon>Bacillati</taxon>
        <taxon>Actinomycetota</taxon>
        <taxon>Actinomycetes</taxon>
        <taxon>Micrococcales</taxon>
        <taxon>Microbacteriaceae</taxon>
        <taxon>Amnibacterium</taxon>
    </lineage>
</organism>
<comment type="cofactor">
    <cofactor evidence="1 8">
        <name>Mg(2+)</name>
        <dbReference type="ChEBI" id="CHEBI:18420"/>
    </cofactor>
</comment>
<evidence type="ECO:0000256" key="3">
    <source>
        <dbReference type="ARBA" id="ARBA00022722"/>
    </source>
</evidence>
<gene>
    <name evidence="8" type="primary">vapC</name>
    <name evidence="10" type="ORF">GCM10025783_29640</name>
</gene>
<comment type="similarity">
    <text evidence="7 8">Belongs to the PINc/VapC protein family.</text>
</comment>
<dbReference type="SUPFAM" id="SSF88723">
    <property type="entry name" value="PIN domain-like"/>
    <property type="match status" value="1"/>
</dbReference>
<keyword evidence="4 8" id="KW-0479">Metal-binding</keyword>
<name>A0ABP8ZEJ9_9MICO</name>
<protein>
    <recommendedName>
        <fullName evidence="8">Ribonuclease VapC</fullName>
        <shortName evidence="8">RNase VapC</shortName>
        <ecNumber evidence="8">3.1.-.-</ecNumber>
    </recommendedName>
    <alternativeName>
        <fullName evidence="8">Toxin VapC</fullName>
    </alternativeName>
</protein>
<feature type="binding site" evidence="8">
    <location>
        <position position="47"/>
    </location>
    <ligand>
        <name>Mg(2+)</name>
        <dbReference type="ChEBI" id="CHEBI:18420"/>
    </ligand>
</feature>
<dbReference type="EC" id="3.1.-.-" evidence="8"/>
<comment type="caution">
    <text evidence="10">The sequence shown here is derived from an EMBL/GenBank/DDBJ whole genome shotgun (WGS) entry which is preliminary data.</text>
</comment>
<reference evidence="11" key="1">
    <citation type="journal article" date="2019" name="Int. J. Syst. Evol. Microbiol.">
        <title>The Global Catalogue of Microorganisms (GCM) 10K type strain sequencing project: providing services to taxonomists for standard genome sequencing and annotation.</title>
        <authorList>
            <consortium name="The Broad Institute Genomics Platform"/>
            <consortium name="The Broad Institute Genome Sequencing Center for Infectious Disease"/>
            <person name="Wu L."/>
            <person name="Ma J."/>
        </authorList>
    </citation>
    <scope>NUCLEOTIDE SEQUENCE [LARGE SCALE GENOMIC DNA]</scope>
    <source>
        <strain evidence="11">JCM 19015</strain>
    </source>
</reference>
<proteinExistence type="inferred from homology"/>
<evidence type="ECO:0000313" key="10">
    <source>
        <dbReference type="EMBL" id="GAA4754637.1"/>
    </source>
</evidence>
<keyword evidence="2 8" id="KW-1277">Toxin-antitoxin system</keyword>
<keyword evidence="5 8" id="KW-0378">Hydrolase</keyword>
<dbReference type="EMBL" id="BAABLP010000007">
    <property type="protein sequence ID" value="GAA4754637.1"/>
    <property type="molecule type" value="Genomic_DNA"/>
</dbReference>
<dbReference type="InterPro" id="IPR022907">
    <property type="entry name" value="VapC_family"/>
</dbReference>
<accession>A0ABP8ZEJ9</accession>
<comment type="function">
    <text evidence="8">Toxic component of a toxin-antitoxin (TA) system. An RNase.</text>
</comment>
<dbReference type="InterPro" id="IPR050556">
    <property type="entry name" value="Type_II_TA_system_RNase"/>
</dbReference>
<evidence type="ECO:0000256" key="6">
    <source>
        <dbReference type="ARBA" id="ARBA00022842"/>
    </source>
</evidence>
<feature type="binding site" evidence="8">
    <location>
        <position position="138"/>
    </location>
    <ligand>
        <name>Mg(2+)</name>
        <dbReference type="ChEBI" id="CHEBI:18420"/>
    </ligand>
</feature>
<evidence type="ECO:0000256" key="4">
    <source>
        <dbReference type="ARBA" id="ARBA00022723"/>
    </source>
</evidence>
<sequence length="180" mass="19606">MARPNPLARPIAQREPSATVIGRRYPRTAVREQSTPPRPPGLRVLIDNSVWSRLATSPEVANAFRALVNAASPTEVLICPPVAAEYGYSTRTGADHTTLTERLAVFRDCPTAPTTADVLRVQNALWNGGLLRAVGAMDTLIASYGIANHATVVHYDRDFEHIAAVIPDFDHHWILPPGTL</sequence>
<keyword evidence="11" id="KW-1185">Reference proteome</keyword>
<dbReference type="InterPro" id="IPR002716">
    <property type="entry name" value="PIN_dom"/>
</dbReference>
<keyword evidence="8" id="KW-0800">Toxin</keyword>
<dbReference type="PANTHER" id="PTHR33653">
    <property type="entry name" value="RIBONUCLEASE VAPC2"/>
    <property type="match status" value="1"/>
</dbReference>
<dbReference type="PANTHER" id="PTHR33653:SF1">
    <property type="entry name" value="RIBONUCLEASE VAPC2"/>
    <property type="match status" value="1"/>
</dbReference>
<evidence type="ECO:0000256" key="1">
    <source>
        <dbReference type="ARBA" id="ARBA00001946"/>
    </source>
</evidence>
<evidence type="ECO:0000313" key="11">
    <source>
        <dbReference type="Proteomes" id="UP001500121"/>
    </source>
</evidence>
<feature type="domain" description="PIN" evidence="9">
    <location>
        <begin position="44"/>
        <end position="163"/>
    </location>
</feature>
<dbReference type="InterPro" id="IPR029060">
    <property type="entry name" value="PIN-like_dom_sf"/>
</dbReference>
<keyword evidence="3 8" id="KW-0540">Nuclease</keyword>
<dbReference type="RefSeq" id="WP_345482112.1">
    <property type="nucleotide sequence ID" value="NZ_BAABLP010000007.1"/>
</dbReference>